<reference evidence="1 2" key="1">
    <citation type="submission" date="2016-07" db="EMBL/GenBank/DDBJ databases">
        <title>Pervasive Adenine N6-methylation of Active Genes in Fungi.</title>
        <authorList>
            <consortium name="DOE Joint Genome Institute"/>
            <person name="Mondo S.J."/>
            <person name="Dannebaum R.O."/>
            <person name="Kuo R.C."/>
            <person name="Labutti K."/>
            <person name="Haridas S."/>
            <person name="Kuo A."/>
            <person name="Salamov A."/>
            <person name="Ahrendt S.R."/>
            <person name="Lipzen A."/>
            <person name="Sullivan W."/>
            <person name="Andreopoulos W.B."/>
            <person name="Clum A."/>
            <person name="Lindquist E."/>
            <person name="Daum C."/>
            <person name="Ramamoorthy G.K."/>
            <person name="Gryganskyi A."/>
            <person name="Culley D."/>
            <person name="Magnuson J.K."/>
            <person name="James T.Y."/>
            <person name="O'Malley M.A."/>
            <person name="Stajich J.E."/>
            <person name="Spatafora J.W."/>
            <person name="Visel A."/>
            <person name="Grigoriev I.V."/>
        </authorList>
    </citation>
    <scope>NUCLEOTIDE SEQUENCE [LARGE SCALE GENOMIC DNA]</scope>
    <source>
        <strain evidence="1 2">68-887.2</strain>
    </source>
</reference>
<protein>
    <submittedName>
        <fullName evidence="1">Uncharacterized protein</fullName>
    </submittedName>
</protein>
<comment type="caution">
    <text evidence="1">The sequence shown here is derived from an EMBL/GenBank/DDBJ whole genome shotgun (WGS) entry which is preliminary data.</text>
</comment>
<evidence type="ECO:0000313" key="1">
    <source>
        <dbReference type="EMBL" id="ORY21808.1"/>
    </source>
</evidence>
<gene>
    <name evidence="1" type="ORF">BCR39DRAFT_508291</name>
</gene>
<dbReference type="OrthoDB" id="2579980at2759"/>
<name>A0A1Y2AGS1_9TREE</name>
<evidence type="ECO:0000313" key="2">
    <source>
        <dbReference type="Proteomes" id="UP000193986"/>
    </source>
</evidence>
<organism evidence="1 2">
    <name type="scientific">Naematelia encephala</name>
    <dbReference type="NCBI Taxonomy" id="71784"/>
    <lineage>
        <taxon>Eukaryota</taxon>
        <taxon>Fungi</taxon>
        <taxon>Dikarya</taxon>
        <taxon>Basidiomycota</taxon>
        <taxon>Agaricomycotina</taxon>
        <taxon>Tremellomycetes</taxon>
        <taxon>Tremellales</taxon>
        <taxon>Naemateliaceae</taxon>
        <taxon>Naematelia</taxon>
    </lineage>
</organism>
<feature type="non-terminal residue" evidence="1">
    <location>
        <position position="1"/>
    </location>
</feature>
<accession>A0A1Y2AGS1</accession>
<sequence length="273" mass="30569">ALESPYPLEVQKRFYYGPRGNKNQLQTGSGRPRYCIIKKSSLLTGDMMERIMRAMEHALTVGCRPFLKSNSRSSGHPSFHVGHFLKPSSQHDTPWVSRDTLQPSWNDSASATATHENRQDAMMSLALAIDSVLNGRVQKALKEIDPSSLKWSQRRVREEGKKGAINYSTSSIPPNAARSIKEDDISQLFRYGNLATCVAIGRGQSEKLHLDLHDDNKSYTIILNCGHPSDPWDRSENQGSLVLPTLGGSLPMNLGDVVFLEASTIPHRRKDWW</sequence>
<dbReference type="AlphaFoldDB" id="A0A1Y2AGS1"/>
<dbReference type="EMBL" id="MCFC01000104">
    <property type="protein sequence ID" value="ORY21808.1"/>
    <property type="molecule type" value="Genomic_DNA"/>
</dbReference>
<proteinExistence type="predicted"/>
<keyword evidence="2" id="KW-1185">Reference proteome</keyword>
<dbReference type="Proteomes" id="UP000193986">
    <property type="component" value="Unassembled WGS sequence"/>
</dbReference>
<dbReference type="InParanoid" id="A0A1Y2AGS1"/>